<gene>
    <name evidence="3" type="ORF">CSSPJE1EN2_LOCUS8378</name>
</gene>
<dbReference type="InterPro" id="IPR035892">
    <property type="entry name" value="C2_domain_sf"/>
</dbReference>
<feature type="region of interest" description="Disordered" evidence="1">
    <location>
        <begin position="142"/>
        <end position="188"/>
    </location>
</feature>
<evidence type="ECO:0000256" key="1">
    <source>
        <dbReference type="SAM" id="MobiDB-lite"/>
    </source>
</evidence>
<feature type="domain" description="C2" evidence="2">
    <location>
        <begin position="1"/>
        <end position="113"/>
    </location>
</feature>
<dbReference type="SUPFAM" id="SSF49562">
    <property type="entry name" value="C2 domain (Calcium/lipid-binding domain, CaLB)"/>
    <property type="match status" value="1"/>
</dbReference>
<evidence type="ECO:0000313" key="3">
    <source>
        <dbReference type="EMBL" id="CAK9865383.1"/>
    </source>
</evidence>
<dbReference type="CDD" id="cd04051">
    <property type="entry name" value="C2_SRC2_like"/>
    <property type="match status" value="1"/>
</dbReference>
<dbReference type="EMBL" id="OZ023716">
    <property type="protein sequence ID" value="CAK9865383.1"/>
    <property type="molecule type" value="Genomic_DNA"/>
</dbReference>
<feature type="region of interest" description="Disordered" evidence="1">
    <location>
        <begin position="204"/>
        <end position="234"/>
    </location>
</feature>
<accession>A0ABP1AS36</accession>
<dbReference type="Gene3D" id="2.60.40.150">
    <property type="entry name" value="C2 domain"/>
    <property type="match status" value="1"/>
</dbReference>
<name>A0ABP1AS36_9BRYO</name>
<evidence type="ECO:0000259" key="2">
    <source>
        <dbReference type="PROSITE" id="PS50004"/>
    </source>
</evidence>
<feature type="compositionally biased region" description="Polar residues" evidence="1">
    <location>
        <begin position="204"/>
        <end position="216"/>
    </location>
</feature>
<sequence>MEQLVRKLEVTIISAQDLKDVSHYGKMTTFAVAWVHPSKKFATPVDSKNHMNPTWNTMIRLIVKEVVLQQQQQNVKLTVDIYNKSPGGSDDFVGSCSVPLSQLKSSEGAGADHAQIMSLRVYRRSGRIQGILSLSLKLGDVMQPRPMHPGQSISGPPSLPRPQASLPGPQVSMPRPASVPGPSAALPLQPNAAVMSSQYQQWYPSTQPPQYSNPQPVASAGPYANVRPSRPSARTGSLYSLVTSLERLAVGTVTAALGASAGHPSASNRLGAGGYGGYQGFAAGTSGGYHGFGRGPLHGFGGGAGQDQGFAGTGGYQGFGGGAQQGFGGGTGQDQGFVGVAAGSGAGAGFGDDYGSAGFDVDVGGGGGGGFGVDVGDGFVDYGGGGGGGGGVYGCACGGGGGCGGGSGFGGGCGSGFGGGCGGC</sequence>
<dbReference type="PANTHER" id="PTHR32246">
    <property type="entry name" value="INGRESSION PROTEIN FIC1"/>
    <property type="match status" value="1"/>
</dbReference>
<dbReference type="Pfam" id="PF00168">
    <property type="entry name" value="C2"/>
    <property type="match status" value="1"/>
</dbReference>
<organism evidence="3 4">
    <name type="scientific">Sphagnum jensenii</name>
    <dbReference type="NCBI Taxonomy" id="128206"/>
    <lineage>
        <taxon>Eukaryota</taxon>
        <taxon>Viridiplantae</taxon>
        <taxon>Streptophyta</taxon>
        <taxon>Embryophyta</taxon>
        <taxon>Bryophyta</taxon>
        <taxon>Sphagnophytina</taxon>
        <taxon>Sphagnopsida</taxon>
        <taxon>Sphagnales</taxon>
        <taxon>Sphagnaceae</taxon>
        <taxon>Sphagnum</taxon>
    </lineage>
</organism>
<proteinExistence type="predicted"/>
<dbReference type="PANTHER" id="PTHR32246:SF173">
    <property type="entry name" value="C2 DOMAIN-CONTAINING PROTEIN"/>
    <property type="match status" value="1"/>
</dbReference>
<dbReference type="InterPro" id="IPR000008">
    <property type="entry name" value="C2_dom"/>
</dbReference>
<dbReference type="Proteomes" id="UP001497522">
    <property type="component" value="Chromosome 15"/>
</dbReference>
<dbReference type="InterPro" id="IPR044750">
    <property type="entry name" value="C2_SRC2/BAP"/>
</dbReference>
<dbReference type="SMART" id="SM00239">
    <property type="entry name" value="C2"/>
    <property type="match status" value="1"/>
</dbReference>
<reference evidence="3" key="1">
    <citation type="submission" date="2024-03" db="EMBL/GenBank/DDBJ databases">
        <authorList>
            <consortium name="ELIXIR-Norway"/>
            <consortium name="Elixir Norway"/>
        </authorList>
    </citation>
    <scope>NUCLEOTIDE SEQUENCE</scope>
</reference>
<dbReference type="PROSITE" id="PS50004">
    <property type="entry name" value="C2"/>
    <property type="match status" value="1"/>
</dbReference>
<evidence type="ECO:0000313" key="4">
    <source>
        <dbReference type="Proteomes" id="UP001497522"/>
    </source>
</evidence>
<protein>
    <recommendedName>
        <fullName evidence="2">C2 domain-containing protein</fullName>
    </recommendedName>
</protein>
<keyword evidence="4" id="KW-1185">Reference proteome</keyword>